<proteinExistence type="predicted"/>
<dbReference type="InterPro" id="IPR004988">
    <property type="entry name" value="DUF273"/>
</dbReference>
<dbReference type="AlphaFoldDB" id="A0A158R168"/>
<keyword evidence="2" id="KW-1185">Reference proteome</keyword>
<dbReference type="SUPFAM" id="SSF53448">
    <property type="entry name" value="Nucleotide-diphospho-sugar transferases"/>
    <property type="match status" value="1"/>
</dbReference>
<dbReference type="Pfam" id="PF03314">
    <property type="entry name" value="DUF273"/>
    <property type="match status" value="1"/>
</dbReference>
<reference evidence="3" key="1">
    <citation type="submission" date="2016-04" db="UniProtKB">
        <authorList>
            <consortium name="WormBaseParasite"/>
        </authorList>
    </citation>
    <scope>IDENTIFICATION</scope>
</reference>
<evidence type="ECO:0000313" key="2">
    <source>
        <dbReference type="Proteomes" id="UP000271162"/>
    </source>
</evidence>
<dbReference type="EMBL" id="UYSL01020966">
    <property type="protein sequence ID" value="VDL76777.1"/>
    <property type="molecule type" value="Genomic_DNA"/>
</dbReference>
<dbReference type="WBParaSite" id="NBR_0001318701-mRNA-1">
    <property type="protein sequence ID" value="NBR_0001318701-mRNA-1"/>
    <property type="gene ID" value="NBR_0001318701"/>
</dbReference>
<organism evidence="3">
    <name type="scientific">Nippostrongylus brasiliensis</name>
    <name type="common">Rat hookworm</name>
    <dbReference type="NCBI Taxonomy" id="27835"/>
    <lineage>
        <taxon>Eukaryota</taxon>
        <taxon>Metazoa</taxon>
        <taxon>Ecdysozoa</taxon>
        <taxon>Nematoda</taxon>
        <taxon>Chromadorea</taxon>
        <taxon>Rhabditida</taxon>
        <taxon>Rhabditina</taxon>
        <taxon>Rhabditomorpha</taxon>
        <taxon>Strongyloidea</taxon>
        <taxon>Heligmosomidae</taxon>
        <taxon>Nippostrongylus</taxon>
    </lineage>
</organism>
<dbReference type="OMA" id="FLFESCI"/>
<protein>
    <submittedName>
        <fullName evidence="3">Glyco_transf_64 domain-containing protein</fullName>
    </submittedName>
</protein>
<dbReference type="Proteomes" id="UP000271162">
    <property type="component" value="Unassembled WGS sequence"/>
</dbReference>
<name>A0A158R168_NIPBR</name>
<dbReference type="PANTHER" id="PTHR31562">
    <property type="entry name" value="PROTEIN CBG18972"/>
    <property type="match status" value="1"/>
</dbReference>
<gene>
    <name evidence="1" type="ORF">NBR_LOCUS13188</name>
</gene>
<sequence length="375" mass="43905">MARHIRMFRMHDLHHVVVVFALLFSFMAIAHYIFATDPNTVHVARQVSRVPIGKRPTIRRSLNISIVVVVNEPSQLDEYKFALDTVRCYALMHNYTLLVVNGNDYLKCRQKDTMFRRHCVVAELLKSTEWILFIDADIGVVNPNRLIEEFIDDRYDITFYDRFCSWEVAMGSYIVKNTAFSQSFLRNFANFESRLPDSFHGSDNGAIHAYLLETLMPELRPDASICYRIWHESRGFDDLFLFEACIRAVMGSKRTLDNVRIFRKGTGWVRDIWITNSQWSAERDFMLHGMKESDRSTVPDGLFSTLRSMVSSRFTWYPPLTKQLDVKQCASGKAKWQYDRRLRVPLAIVEKQLHDMAQSVEKRRWRALGLVYGYL</sequence>
<evidence type="ECO:0000313" key="3">
    <source>
        <dbReference type="WBParaSite" id="NBR_0001318701-mRNA-1"/>
    </source>
</evidence>
<dbReference type="InterPro" id="IPR029044">
    <property type="entry name" value="Nucleotide-diphossugar_trans"/>
</dbReference>
<dbReference type="Gene3D" id="3.90.550.10">
    <property type="entry name" value="Spore Coat Polysaccharide Biosynthesis Protein SpsA, Chain A"/>
    <property type="match status" value="1"/>
</dbReference>
<dbReference type="PANTHER" id="PTHR31562:SF9">
    <property type="entry name" value="GLYCOSYLTRANSFERASE FAMILY 8 PROTEIN"/>
    <property type="match status" value="1"/>
</dbReference>
<accession>A0A158R168</accession>
<reference evidence="1 2" key="2">
    <citation type="submission" date="2018-11" db="EMBL/GenBank/DDBJ databases">
        <authorList>
            <consortium name="Pathogen Informatics"/>
        </authorList>
    </citation>
    <scope>NUCLEOTIDE SEQUENCE [LARGE SCALE GENOMIC DNA]</scope>
</reference>
<evidence type="ECO:0000313" key="1">
    <source>
        <dbReference type="EMBL" id="VDL76777.1"/>
    </source>
</evidence>